<evidence type="ECO:0000259" key="4">
    <source>
        <dbReference type="Pfam" id="PF22754"/>
    </source>
</evidence>
<dbReference type="InterPro" id="IPR044283">
    <property type="entry name" value="FAMA/SPEECHLESS/MUTE-like"/>
</dbReference>
<proteinExistence type="predicted"/>
<keyword evidence="6" id="KW-1185">Reference proteome</keyword>
<dbReference type="PANTHER" id="PTHR46684:SF6">
    <property type="entry name" value="TRANSCRIPTION FACTOR FAMA"/>
    <property type="match status" value="1"/>
</dbReference>
<organism evidence="5 6">
    <name type="scientific">Trapa incisa</name>
    <dbReference type="NCBI Taxonomy" id="236973"/>
    <lineage>
        <taxon>Eukaryota</taxon>
        <taxon>Viridiplantae</taxon>
        <taxon>Streptophyta</taxon>
        <taxon>Embryophyta</taxon>
        <taxon>Tracheophyta</taxon>
        <taxon>Spermatophyta</taxon>
        <taxon>Magnoliopsida</taxon>
        <taxon>eudicotyledons</taxon>
        <taxon>Gunneridae</taxon>
        <taxon>Pentapetalae</taxon>
        <taxon>rosids</taxon>
        <taxon>malvids</taxon>
        <taxon>Myrtales</taxon>
        <taxon>Lythraceae</taxon>
        <taxon>Trapa</taxon>
    </lineage>
</organism>
<dbReference type="Pfam" id="PF22754">
    <property type="entry name" value="bHLH-TF_ACT-like_plant"/>
    <property type="match status" value="1"/>
</dbReference>
<feature type="domain" description="Plant bHLH transcription factor ACT-like" evidence="4">
    <location>
        <begin position="51"/>
        <end position="119"/>
    </location>
</feature>
<dbReference type="CDD" id="cd04873">
    <property type="entry name" value="ACT_UUR-ACR-like"/>
    <property type="match status" value="1"/>
</dbReference>
<dbReference type="GO" id="GO:0003677">
    <property type="term" value="F:DNA binding"/>
    <property type="evidence" value="ECO:0007669"/>
    <property type="project" value="UniProtKB-KW"/>
</dbReference>
<gene>
    <name evidence="5" type="ORF">SAY87_030816</name>
</gene>
<dbReference type="GO" id="GO:0003700">
    <property type="term" value="F:DNA-binding transcription factor activity"/>
    <property type="evidence" value="ECO:0007669"/>
    <property type="project" value="InterPro"/>
</dbReference>
<accession>A0AAN7QKE7</accession>
<reference evidence="5 6" key="1">
    <citation type="journal article" date="2023" name="Hortic Res">
        <title>Pangenome of water caltrop reveals structural variations and asymmetric subgenome divergence after allopolyploidization.</title>
        <authorList>
            <person name="Zhang X."/>
            <person name="Chen Y."/>
            <person name="Wang L."/>
            <person name="Yuan Y."/>
            <person name="Fang M."/>
            <person name="Shi L."/>
            <person name="Lu R."/>
            <person name="Comes H.P."/>
            <person name="Ma Y."/>
            <person name="Chen Y."/>
            <person name="Huang G."/>
            <person name="Zhou Y."/>
            <person name="Zheng Z."/>
            <person name="Qiu Y."/>
        </authorList>
    </citation>
    <scope>NUCLEOTIDE SEQUENCE [LARGE SCALE GENOMIC DNA]</scope>
    <source>
        <tissue evidence="5">Roots</tissue>
    </source>
</reference>
<evidence type="ECO:0000313" key="6">
    <source>
        <dbReference type="Proteomes" id="UP001345219"/>
    </source>
</evidence>
<name>A0AAN7QKE7_9MYRT</name>
<evidence type="ECO:0000256" key="3">
    <source>
        <dbReference type="ARBA" id="ARBA00023242"/>
    </source>
</evidence>
<dbReference type="GO" id="GO:0005634">
    <property type="term" value="C:nucleus"/>
    <property type="evidence" value="ECO:0007669"/>
    <property type="project" value="UniProtKB-SubCell"/>
</dbReference>
<comment type="subcellular location">
    <subcellularLocation>
        <location evidence="1">Nucleus</location>
    </subcellularLocation>
</comment>
<dbReference type="EMBL" id="JAXIOK010000005">
    <property type="protein sequence ID" value="KAK4770284.1"/>
    <property type="molecule type" value="Genomic_DNA"/>
</dbReference>
<dbReference type="GO" id="GO:0010052">
    <property type="term" value="P:guard cell differentiation"/>
    <property type="evidence" value="ECO:0007669"/>
    <property type="project" value="InterPro"/>
</dbReference>
<sequence>MGQQLPPSQPQFFPTNTTTSMPIPAAQMNELVDFDTGPREDVAESKSVLADIEVKVLGLDAVIKILSKRRPGQLVNTIAALEDLQLTILHTNITTMEHTVLYTFNVKVASETRFTAQDMACWMQEIFSFIHANTSA</sequence>
<evidence type="ECO:0000256" key="1">
    <source>
        <dbReference type="ARBA" id="ARBA00004123"/>
    </source>
</evidence>
<dbReference type="Proteomes" id="UP001345219">
    <property type="component" value="Chromosome 24"/>
</dbReference>
<keyword evidence="2" id="KW-0238">DNA-binding</keyword>
<dbReference type="AlphaFoldDB" id="A0AAN7QKE7"/>
<comment type="caution">
    <text evidence="5">The sequence shown here is derived from an EMBL/GenBank/DDBJ whole genome shotgun (WGS) entry which is preliminary data.</text>
</comment>
<protein>
    <recommendedName>
        <fullName evidence="4">Plant bHLH transcription factor ACT-like domain-containing protein</fullName>
    </recommendedName>
</protein>
<evidence type="ECO:0000313" key="5">
    <source>
        <dbReference type="EMBL" id="KAK4770284.1"/>
    </source>
</evidence>
<evidence type="ECO:0000256" key="2">
    <source>
        <dbReference type="ARBA" id="ARBA00023125"/>
    </source>
</evidence>
<dbReference type="PANTHER" id="PTHR46684">
    <property type="entry name" value="TRANSCRIPTION FACTOR FAMA"/>
    <property type="match status" value="1"/>
</dbReference>
<dbReference type="InterPro" id="IPR054502">
    <property type="entry name" value="bHLH-TF_ACT-like_plant"/>
</dbReference>
<keyword evidence="3" id="KW-0539">Nucleus</keyword>
<dbReference type="GO" id="GO:0045893">
    <property type="term" value="P:positive regulation of DNA-templated transcription"/>
    <property type="evidence" value="ECO:0007669"/>
    <property type="project" value="TreeGrafter"/>
</dbReference>